<dbReference type="GO" id="GO:0051536">
    <property type="term" value="F:iron-sulfur cluster binding"/>
    <property type="evidence" value="ECO:0007669"/>
    <property type="project" value="UniProtKB-KW"/>
</dbReference>
<dbReference type="Proteomes" id="UP000254000">
    <property type="component" value="Unassembled WGS sequence"/>
</dbReference>
<dbReference type="EMBL" id="PPTS01000020">
    <property type="protein sequence ID" value="RDB61313.1"/>
    <property type="molecule type" value="Genomic_DNA"/>
</dbReference>
<dbReference type="GO" id="GO:0016491">
    <property type="term" value="F:oxidoreductase activity"/>
    <property type="evidence" value="ECO:0007669"/>
    <property type="project" value="InterPro"/>
</dbReference>
<name>A0A369LP26_9ACTN</name>
<protein>
    <recommendedName>
        <fullName evidence="5">4Fe-4S Mo/W bis-MGD-type domain-containing protein</fullName>
    </recommendedName>
</protein>
<dbReference type="SMART" id="SM00926">
    <property type="entry name" value="Molybdop_Fe4S4"/>
    <property type="match status" value="1"/>
</dbReference>
<dbReference type="Pfam" id="PF04879">
    <property type="entry name" value="Molybdop_Fe4S4"/>
    <property type="match status" value="1"/>
</dbReference>
<dbReference type="PROSITE" id="PS51669">
    <property type="entry name" value="4FE4S_MOW_BIS_MGD"/>
    <property type="match status" value="1"/>
</dbReference>
<feature type="domain" description="4Fe-4S Mo/W bis-MGD-type" evidence="5">
    <location>
        <begin position="44"/>
        <end position="95"/>
    </location>
</feature>
<evidence type="ECO:0000256" key="2">
    <source>
        <dbReference type="ARBA" id="ARBA00023004"/>
    </source>
</evidence>
<keyword evidence="3" id="KW-0411">Iron-sulfur</keyword>
<dbReference type="Gene3D" id="2.20.25.90">
    <property type="entry name" value="ADC-like domains"/>
    <property type="match status" value="1"/>
</dbReference>
<feature type="non-terminal residue" evidence="6">
    <location>
        <position position="95"/>
    </location>
</feature>
<comment type="caution">
    <text evidence="6">The sequence shown here is derived from an EMBL/GenBank/DDBJ whole genome shotgun (WGS) entry which is preliminary data.</text>
</comment>
<dbReference type="InterPro" id="IPR006963">
    <property type="entry name" value="Mopterin_OxRdtase_4Fe-4S_dom"/>
</dbReference>
<keyword evidence="2" id="KW-0408">Iron</keyword>
<evidence type="ECO:0000259" key="5">
    <source>
        <dbReference type="PROSITE" id="PS51669"/>
    </source>
</evidence>
<evidence type="ECO:0000313" key="6">
    <source>
        <dbReference type="EMBL" id="RDB61313.1"/>
    </source>
</evidence>
<evidence type="ECO:0000313" key="7">
    <source>
        <dbReference type="Proteomes" id="UP000254000"/>
    </source>
</evidence>
<dbReference type="GeneID" id="78360991"/>
<keyword evidence="1" id="KW-0479">Metal-binding</keyword>
<dbReference type="AlphaFoldDB" id="A0A369LP26"/>
<feature type="region of interest" description="Disordered" evidence="4">
    <location>
        <begin position="1"/>
        <end position="31"/>
    </location>
</feature>
<evidence type="ECO:0000256" key="3">
    <source>
        <dbReference type="ARBA" id="ARBA00023014"/>
    </source>
</evidence>
<dbReference type="GO" id="GO:0046872">
    <property type="term" value="F:metal ion binding"/>
    <property type="evidence" value="ECO:0007669"/>
    <property type="project" value="UniProtKB-KW"/>
</dbReference>
<organism evidence="6 7">
    <name type="scientific">Gordonibacter pamelaeae</name>
    <dbReference type="NCBI Taxonomy" id="471189"/>
    <lineage>
        <taxon>Bacteria</taxon>
        <taxon>Bacillati</taxon>
        <taxon>Actinomycetota</taxon>
        <taxon>Coriobacteriia</taxon>
        <taxon>Eggerthellales</taxon>
        <taxon>Eggerthellaceae</taxon>
        <taxon>Gordonibacter</taxon>
    </lineage>
</organism>
<dbReference type="OrthoDB" id="7376058at2"/>
<sequence>MSETLEKQGPQGAAAPEEDVPAARTQDDPTGRVCRWEEDGCTVLRTNARTGPGCHDNCGVLMYVRDGVLEKIEGDPENPYNQGRLCPRCLAFKEM</sequence>
<gene>
    <name evidence="6" type="ORF">C1877_14985</name>
</gene>
<evidence type="ECO:0000256" key="1">
    <source>
        <dbReference type="ARBA" id="ARBA00022723"/>
    </source>
</evidence>
<evidence type="ECO:0000256" key="4">
    <source>
        <dbReference type="SAM" id="MobiDB-lite"/>
    </source>
</evidence>
<dbReference type="SUPFAM" id="SSF53706">
    <property type="entry name" value="Formate dehydrogenase/DMSO reductase, domains 1-3"/>
    <property type="match status" value="1"/>
</dbReference>
<proteinExistence type="predicted"/>
<accession>A0A369LP26</accession>
<reference evidence="6 7" key="1">
    <citation type="journal article" date="2018" name="Elife">
        <title>Discovery and characterization of a prevalent human gut bacterial enzyme sufficient for the inactivation of a family of plant toxins.</title>
        <authorList>
            <person name="Koppel N."/>
            <person name="Bisanz J.E."/>
            <person name="Pandelia M.E."/>
            <person name="Turnbaugh P.J."/>
            <person name="Balskus E.P."/>
        </authorList>
    </citation>
    <scope>NUCLEOTIDE SEQUENCE [LARGE SCALE GENOMIC DNA]</scope>
    <source>
        <strain evidence="6 7">3C</strain>
    </source>
</reference>
<dbReference type="RefSeq" id="WP_147274573.1">
    <property type="nucleotide sequence ID" value="NZ_CABMMS010000020.1"/>
</dbReference>
<keyword evidence="7" id="KW-1185">Reference proteome</keyword>